<organism evidence="1 2">
    <name type="scientific">Deinococcus soli</name>
    <name type="common">ex Cha et al. 2016</name>
    <dbReference type="NCBI Taxonomy" id="1309411"/>
    <lineage>
        <taxon>Bacteria</taxon>
        <taxon>Thermotogati</taxon>
        <taxon>Deinococcota</taxon>
        <taxon>Deinococci</taxon>
        <taxon>Deinococcales</taxon>
        <taxon>Deinococcaceae</taxon>
        <taxon>Deinococcus</taxon>
    </lineage>
</organism>
<accession>A0ACC6KNQ3</accession>
<evidence type="ECO:0000313" key="1">
    <source>
        <dbReference type="EMBL" id="MDR6754045.1"/>
    </source>
</evidence>
<gene>
    <name evidence="1" type="ORF">J2Y01_004576</name>
</gene>
<sequence>MTPTDLTITHVETLVEALAMSADFMSLPQPYKTQEQQQTFRLSASTCREIQASLQAAGTHLTLTAGRVAMMRAALTCAATLMREDEILDPLGRLTPQAIASARAALASSSIQA</sequence>
<proteinExistence type="predicted"/>
<reference evidence="1" key="1">
    <citation type="submission" date="2023-07" db="EMBL/GenBank/DDBJ databases">
        <title>Sorghum-associated microbial communities from plants grown in Nebraska, USA.</title>
        <authorList>
            <person name="Schachtman D."/>
        </authorList>
    </citation>
    <scope>NUCLEOTIDE SEQUENCE</scope>
    <source>
        <strain evidence="1">BE73</strain>
    </source>
</reference>
<dbReference type="EMBL" id="JAVDTP010000021">
    <property type="protein sequence ID" value="MDR6754045.1"/>
    <property type="molecule type" value="Genomic_DNA"/>
</dbReference>
<name>A0ACC6KNQ3_9DEIO</name>
<keyword evidence="2" id="KW-1185">Reference proteome</keyword>
<evidence type="ECO:0000313" key="2">
    <source>
        <dbReference type="Proteomes" id="UP001252370"/>
    </source>
</evidence>
<comment type="caution">
    <text evidence="1">The sequence shown here is derived from an EMBL/GenBank/DDBJ whole genome shotgun (WGS) entry which is preliminary data.</text>
</comment>
<dbReference type="Proteomes" id="UP001252370">
    <property type="component" value="Unassembled WGS sequence"/>
</dbReference>
<protein>
    <submittedName>
        <fullName evidence="1">Uncharacterized protein</fullName>
    </submittedName>
</protein>